<keyword evidence="7" id="KW-1185">Reference proteome</keyword>
<dbReference type="GO" id="GO:0009986">
    <property type="term" value="C:cell surface"/>
    <property type="evidence" value="ECO:0000318"/>
    <property type="project" value="GO_Central"/>
</dbReference>
<dbReference type="SMART" id="SM00181">
    <property type="entry name" value="EGF"/>
    <property type="match status" value="3"/>
</dbReference>
<organism evidence="6 7">
    <name type="scientific">Monodelphis domestica</name>
    <name type="common">Gray short-tailed opossum</name>
    <dbReference type="NCBI Taxonomy" id="13616"/>
    <lineage>
        <taxon>Eukaryota</taxon>
        <taxon>Metazoa</taxon>
        <taxon>Chordata</taxon>
        <taxon>Craniata</taxon>
        <taxon>Vertebrata</taxon>
        <taxon>Euteleostomi</taxon>
        <taxon>Mammalia</taxon>
        <taxon>Metatheria</taxon>
        <taxon>Didelphimorphia</taxon>
        <taxon>Didelphidae</taxon>
        <taxon>Monodelphis</taxon>
    </lineage>
</organism>
<evidence type="ECO:0000313" key="6">
    <source>
        <dbReference type="Ensembl" id="ENSMODP00000017731.3"/>
    </source>
</evidence>
<dbReference type="Gene3D" id="2.10.25.10">
    <property type="entry name" value="Laminin"/>
    <property type="match status" value="1"/>
</dbReference>
<feature type="compositionally biased region" description="Basic and acidic residues" evidence="4">
    <location>
        <begin position="136"/>
        <end position="147"/>
    </location>
</feature>
<evidence type="ECO:0000256" key="1">
    <source>
        <dbReference type="ARBA" id="ARBA00022729"/>
    </source>
</evidence>
<evidence type="ECO:0000259" key="5">
    <source>
        <dbReference type="PROSITE" id="PS50026"/>
    </source>
</evidence>
<dbReference type="PANTHER" id="PTHR14949">
    <property type="entry name" value="EGF-LIKE-DOMAIN, MULTIPLE 7, 8"/>
    <property type="match status" value="1"/>
</dbReference>
<proteinExistence type="predicted"/>
<evidence type="ECO:0000256" key="3">
    <source>
        <dbReference type="PROSITE-ProRule" id="PRU00076"/>
    </source>
</evidence>
<reference evidence="6" key="3">
    <citation type="submission" date="2025-09" db="UniProtKB">
        <authorList>
            <consortium name="Ensembl"/>
        </authorList>
    </citation>
    <scope>IDENTIFICATION</scope>
</reference>
<evidence type="ECO:0000313" key="7">
    <source>
        <dbReference type="Proteomes" id="UP000002280"/>
    </source>
</evidence>
<sequence>MSPGKSMFDKLPVSRKSPRQISYCSCSGNKAGLPSAGPWAGPPESGTIPGCTDGSHIRRPSLIPELDVTAEYICVDGLRNHLKKRSVRGGGDSDAAAFPSSQDDAASLARGHSEGLIHHEGSQGRAAPLGARRQTRTSDRRRQEGRPALRRRKRQSLREHPPTLAFQTLSPADLDAFSYFFPEDHGAAPHAALVPSWPTPSGLTEARVVAVCRQTLANSSIGTLCSGFLGEHIDGAVDMCVRDVLLKDDLSWAEAGLALLENECEKRLLEEGKYNPGSNEQFLEDILLAFRCPNLCSGHGRCMEWGCACLQGFGSYDCGVPSDAASTHVAPSPASPVAVSSLSSGVAVKAEGPPVMASSSPEPGRSLRPSPAPRTSGSLRRDVLGPGRSSASSAPPTGDPCAPPPCFQGVPCAPALDGGPRCGRCPPGYYGDGASCQALCRPSCKNGGKCVRPGVCQCLPGLGGISCEEGTVRVGPTEASSPPHLC</sequence>
<feature type="domain" description="EGF-like" evidence="5">
    <location>
        <begin position="397"/>
        <end position="437"/>
    </location>
</feature>
<keyword evidence="2" id="KW-1015">Disulfide bond</keyword>
<evidence type="ECO:0000256" key="2">
    <source>
        <dbReference type="ARBA" id="ARBA00023157"/>
    </source>
</evidence>
<reference evidence="6" key="2">
    <citation type="submission" date="2025-08" db="UniProtKB">
        <authorList>
            <consortium name="Ensembl"/>
        </authorList>
    </citation>
    <scope>IDENTIFICATION</scope>
</reference>
<dbReference type="InParanoid" id="F6U6R7"/>
<dbReference type="InterPro" id="IPR058727">
    <property type="entry name" value="Helical_Vwde"/>
</dbReference>
<dbReference type="PROSITE" id="PS50026">
    <property type="entry name" value="EGF_3"/>
    <property type="match status" value="1"/>
</dbReference>
<dbReference type="Gene3D" id="2.60.120.260">
    <property type="entry name" value="Galactose-binding domain-like"/>
    <property type="match status" value="1"/>
</dbReference>
<dbReference type="GO" id="GO:0005102">
    <property type="term" value="F:signaling receptor binding"/>
    <property type="evidence" value="ECO:0000318"/>
    <property type="project" value="GO_Central"/>
</dbReference>
<dbReference type="GO" id="GO:0005576">
    <property type="term" value="C:extracellular region"/>
    <property type="evidence" value="ECO:0000318"/>
    <property type="project" value="GO_Central"/>
</dbReference>
<dbReference type="InterPro" id="IPR000742">
    <property type="entry name" value="EGF"/>
</dbReference>
<evidence type="ECO:0000256" key="4">
    <source>
        <dbReference type="SAM" id="MobiDB-lite"/>
    </source>
</evidence>
<keyword evidence="3" id="KW-0245">EGF-like domain</keyword>
<dbReference type="AlphaFoldDB" id="F6U6R7"/>
<dbReference type="eggNOG" id="KOG1217">
    <property type="taxonomic scope" value="Eukaryota"/>
</dbReference>
<dbReference type="GeneTree" id="ENSGT00940000160835"/>
<feature type="region of interest" description="Disordered" evidence="4">
    <location>
        <begin position="85"/>
        <end position="164"/>
    </location>
</feature>
<dbReference type="Proteomes" id="UP000002280">
    <property type="component" value="Chromosome 8"/>
</dbReference>
<dbReference type="PANTHER" id="PTHR14949:SF53">
    <property type="entry name" value="VON WILLEBRAND FACTOR D AND EGF DOMAIN-CONTAINING PROTEIN"/>
    <property type="match status" value="1"/>
</dbReference>
<dbReference type="Bgee" id="ENSMODG00000014182">
    <property type="expression patterns" value="Expressed in hindlimb bud and 2 other cell types or tissues"/>
</dbReference>
<dbReference type="Pfam" id="PF26129">
    <property type="entry name" value="Vwde"/>
    <property type="match status" value="1"/>
</dbReference>
<dbReference type="PROSITE" id="PS00022">
    <property type="entry name" value="EGF_1"/>
    <property type="match status" value="1"/>
</dbReference>
<accession>F6U6R7</accession>
<dbReference type="Ensembl" id="ENSMODT00000018059.4">
    <property type="protein sequence ID" value="ENSMODP00000017731.3"/>
    <property type="gene ID" value="ENSMODG00000014182.4"/>
</dbReference>
<protein>
    <recommendedName>
        <fullName evidence="5">EGF-like domain-containing protein</fullName>
    </recommendedName>
</protein>
<dbReference type="InterPro" id="IPR050969">
    <property type="entry name" value="Dev_Signal_Modulators"/>
</dbReference>
<comment type="caution">
    <text evidence="3">Lacks conserved residue(s) required for the propagation of feature annotation.</text>
</comment>
<dbReference type="HOGENOM" id="CLU_002130_1_0_1"/>
<name>F6U6R7_MONDO</name>
<dbReference type="STRING" id="13616.ENSMODP00000017731"/>
<keyword evidence="1" id="KW-0732">Signal</keyword>
<feature type="compositionally biased region" description="Basic and acidic residues" evidence="4">
    <location>
        <begin position="111"/>
        <end position="122"/>
    </location>
</feature>
<feature type="region of interest" description="Disordered" evidence="4">
    <location>
        <begin position="351"/>
        <end position="397"/>
    </location>
</feature>
<reference evidence="6 7" key="1">
    <citation type="journal article" date="2007" name="Nature">
        <title>Genome of the marsupial Monodelphis domestica reveals innovation in non-coding sequences.</title>
        <authorList>
            <person name="Mikkelsen T.S."/>
            <person name="Wakefield M.J."/>
            <person name="Aken B."/>
            <person name="Amemiya C.T."/>
            <person name="Chang J.L."/>
            <person name="Duke S."/>
            <person name="Garber M."/>
            <person name="Gentles A.J."/>
            <person name="Goodstadt L."/>
            <person name="Heger A."/>
            <person name="Jurka J."/>
            <person name="Kamal M."/>
            <person name="Mauceli E."/>
            <person name="Searle S.M."/>
            <person name="Sharpe T."/>
            <person name="Baker M.L."/>
            <person name="Batzer M.A."/>
            <person name="Benos P.V."/>
            <person name="Belov K."/>
            <person name="Clamp M."/>
            <person name="Cook A."/>
            <person name="Cuff J."/>
            <person name="Das R."/>
            <person name="Davidow L."/>
            <person name="Deakin J.E."/>
            <person name="Fazzari M.J."/>
            <person name="Glass J.L."/>
            <person name="Grabherr M."/>
            <person name="Greally J.M."/>
            <person name="Gu W."/>
            <person name="Hore T.A."/>
            <person name="Huttley G.A."/>
            <person name="Kleber M."/>
            <person name="Jirtle R.L."/>
            <person name="Koina E."/>
            <person name="Lee J.T."/>
            <person name="Mahony S."/>
            <person name="Marra M.A."/>
            <person name="Miller R.D."/>
            <person name="Nicholls R.D."/>
            <person name="Oda M."/>
            <person name="Papenfuss A.T."/>
            <person name="Parra Z.E."/>
            <person name="Pollock D.D."/>
            <person name="Ray D.A."/>
            <person name="Schein J.E."/>
            <person name="Speed T.P."/>
            <person name="Thompson K."/>
            <person name="VandeBerg J.L."/>
            <person name="Wade C.M."/>
            <person name="Walker J.A."/>
            <person name="Waters P.D."/>
            <person name="Webber C."/>
            <person name="Weidman J.R."/>
            <person name="Xie X."/>
            <person name="Zody M.C."/>
            <person name="Baldwin J."/>
            <person name="Abdouelleil A."/>
            <person name="Abdulkadir J."/>
            <person name="Abebe A."/>
            <person name="Abera B."/>
            <person name="Abreu J."/>
            <person name="Acer S.C."/>
            <person name="Aftuck L."/>
            <person name="Alexander A."/>
            <person name="An P."/>
            <person name="Anderson E."/>
            <person name="Anderson S."/>
            <person name="Arachi H."/>
            <person name="Azer M."/>
            <person name="Bachantsang P."/>
            <person name="Barry A."/>
            <person name="Bayul T."/>
            <person name="Berlin A."/>
            <person name="Bessette D."/>
            <person name="Bloom T."/>
            <person name="Bloom T."/>
            <person name="Boguslavskiy L."/>
            <person name="Bonnet C."/>
            <person name="Boukhgalter B."/>
            <person name="Bourzgui I."/>
            <person name="Brown A."/>
            <person name="Cahill P."/>
            <person name="Channer S."/>
            <person name="Cheshatsang Y."/>
            <person name="Chuda L."/>
            <person name="Citroen M."/>
            <person name="Collymore A."/>
            <person name="Cooke P."/>
            <person name="Costello M."/>
            <person name="D'Aco K."/>
            <person name="Daza R."/>
            <person name="De Haan G."/>
            <person name="DeGray S."/>
            <person name="DeMaso C."/>
            <person name="Dhargay N."/>
            <person name="Dooley K."/>
            <person name="Dooley E."/>
            <person name="Doricent M."/>
            <person name="Dorje P."/>
            <person name="Dorjee K."/>
            <person name="Dupes A."/>
            <person name="Elong R."/>
            <person name="Falk J."/>
            <person name="Farina A."/>
            <person name="Faro S."/>
            <person name="Ferguson D."/>
            <person name="Fisher S."/>
            <person name="Foley C.D."/>
            <person name="Franke A."/>
            <person name="Friedrich D."/>
            <person name="Gadbois L."/>
            <person name="Gearin G."/>
            <person name="Gearin C.R."/>
            <person name="Giannoukos G."/>
            <person name="Goode T."/>
            <person name="Graham J."/>
            <person name="Grandbois E."/>
            <person name="Grewal S."/>
            <person name="Gyaltsen K."/>
            <person name="Hafez N."/>
            <person name="Hagos B."/>
            <person name="Hall J."/>
            <person name="Henson C."/>
            <person name="Hollinger A."/>
            <person name="Honan T."/>
            <person name="Huard M.D."/>
            <person name="Hughes L."/>
            <person name="Hurhula B."/>
            <person name="Husby M.E."/>
            <person name="Kamat A."/>
            <person name="Kanga B."/>
            <person name="Kashin S."/>
            <person name="Khazanovich D."/>
            <person name="Kisner P."/>
            <person name="Lance K."/>
            <person name="Lara M."/>
            <person name="Lee W."/>
            <person name="Lennon N."/>
            <person name="Letendre F."/>
            <person name="LeVine R."/>
            <person name="Lipovsky A."/>
            <person name="Liu X."/>
            <person name="Liu J."/>
            <person name="Liu S."/>
            <person name="Lokyitsang T."/>
            <person name="Lokyitsang Y."/>
            <person name="Lubonja R."/>
            <person name="Lui A."/>
            <person name="MacDonald P."/>
            <person name="Magnisalis V."/>
            <person name="Maru K."/>
            <person name="Matthews C."/>
            <person name="McCusker W."/>
            <person name="McDonough S."/>
            <person name="Mehta T."/>
            <person name="Meldrim J."/>
            <person name="Meneus L."/>
            <person name="Mihai O."/>
            <person name="Mihalev A."/>
            <person name="Mihova T."/>
            <person name="Mittelman R."/>
            <person name="Mlenga V."/>
            <person name="Montmayeur A."/>
            <person name="Mulrain L."/>
            <person name="Navidi A."/>
            <person name="Naylor J."/>
            <person name="Negash T."/>
            <person name="Nguyen T."/>
            <person name="Nguyen N."/>
            <person name="Nicol R."/>
            <person name="Norbu C."/>
            <person name="Norbu N."/>
            <person name="Novod N."/>
            <person name="O'Neill B."/>
            <person name="Osman S."/>
            <person name="Markiewicz E."/>
            <person name="Oyono O.L."/>
            <person name="Patti C."/>
            <person name="Phunkhang P."/>
            <person name="Pierre F."/>
            <person name="Priest M."/>
            <person name="Raghuraman S."/>
            <person name="Rege F."/>
            <person name="Reyes R."/>
            <person name="Rise C."/>
            <person name="Rogov P."/>
            <person name="Ross K."/>
            <person name="Ryan E."/>
            <person name="Settipalli S."/>
            <person name="Shea T."/>
            <person name="Sherpa N."/>
            <person name="Shi L."/>
            <person name="Shih D."/>
            <person name="Sparrow T."/>
            <person name="Spaulding J."/>
            <person name="Stalker J."/>
            <person name="Stange-Thomann N."/>
            <person name="Stavropoulos S."/>
            <person name="Stone C."/>
            <person name="Strader C."/>
            <person name="Tesfaye S."/>
            <person name="Thomson T."/>
            <person name="Thoulutsang Y."/>
            <person name="Thoulutsang D."/>
            <person name="Topham K."/>
            <person name="Topping I."/>
            <person name="Tsamla T."/>
            <person name="Vassiliev H."/>
            <person name="Vo A."/>
            <person name="Wangchuk T."/>
            <person name="Wangdi T."/>
            <person name="Weiand M."/>
            <person name="Wilkinson J."/>
            <person name="Wilson A."/>
            <person name="Yadav S."/>
            <person name="Young G."/>
            <person name="Yu Q."/>
            <person name="Zembek L."/>
            <person name="Zhong D."/>
            <person name="Zimmer A."/>
            <person name="Zwirko Z."/>
            <person name="Jaffe D.B."/>
            <person name="Alvarez P."/>
            <person name="Brockman W."/>
            <person name="Butler J."/>
            <person name="Chin C."/>
            <person name="Gnerre S."/>
            <person name="MacCallum I."/>
            <person name="Graves J.A."/>
            <person name="Ponting C.P."/>
            <person name="Breen M."/>
            <person name="Samollow P.B."/>
            <person name="Lander E.S."/>
            <person name="Lindblad-Toh K."/>
        </authorList>
    </citation>
    <scope>NUCLEOTIDE SEQUENCE [LARGE SCALE GENOMIC DNA]</scope>
</reference>